<gene>
    <name evidence="1" type="ORF">BDD18_4200</name>
</gene>
<organism evidence="1 2">
    <name type="scientific">Acidovorax temperans</name>
    <dbReference type="NCBI Taxonomy" id="80878"/>
    <lineage>
        <taxon>Bacteria</taxon>
        <taxon>Pseudomonadati</taxon>
        <taxon>Pseudomonadota</taxon>
        <taxon>Betaproteobacteria</taxon>
        <taxon>Burkholderiales</taxon>
        <taxon>Comamonadaceae</taxon>
        <taxon>Acidovorax</taxon>
    </lineage>
</organism>
<name>A0A543KTB8_9BURK</name>
<dbReference type="AlphaFoldDB" id="A0A543KTB8"/>
<comment type="caution">
    <text evidence="1">The sequence shown here is derived from an EMBL/GenBank/DDBJ whole genome shotgun (WGS) entry which is preliminary data.</text>
</comment>
<proteinExistence type="predicted"/>
<sequence length="220" mass="24330">MRMFGTKRAAHGSLRTKGKIKMEQATTIQTLIKPHVDLAMAHQFRLELVHPHTQQRMTPAQREEFLTLAFAEIAKGMGIDRFMQTPAERLDQFAVMSVMKNHDTAGLLRSLVNSFMIAYACPETSERAFAALVQIEGLRAEVADSKGQGQMTNKPELQIAARELEAILGASAGPNHTQKTPLFKVLVGADRIFVKSGYPLKDVPKVFMGFAVEPIVGHSM</sequence>
<protein>
    <submittedName>
        <fullName evidence="1">Uncharacterized protein</fullName>
    </submittedName>
</protein>
<evidence type="ECO:0000313" key="2">
    <source>
        <dbReference type="Proteomes" id="UP000316993"/>
    </source>
</evidence>
<evidence type="ECO:0000313" key="1">
    <source>
        <dbReference type="EMBL" id="TQM98325.1"/>
    </source>
</evidence>
<accession>A0A543KTB8</accession>
<dbReference type="Proteomes" id="UP000316993">
    <property type="component" value="Unassembled WGS sequence"/>
</dbReference>
<reference evidence="1 2" key="1">
    <citation type="submission" date="2019-06" db="EMBL/GenBank/DDBJ databases">
        <title>Genomic Encyclopedia of Archaeal and Bacterial Type Strains, Phase II (KMG-II): from individual species to whole genera.</title>
        <authorList>
            <person name="Goeker M."/>
        </authorList>
    </citation>
    <scope>NUCLEOTIDE SEQUENCE [LARGE SCALE GENOMIC DNA]</scope>
    <source>
        <strain evidence="1 2">DSM 7270</strain>
    </source>
</reference>
<dbReference type="EMBL" id="VFPV01000005">
    <property type="protein sequence ID" value="TQM98325.1"/>
    <property type="molecule type" value="Genomic_DNA"/>
</dbReference>